<feature type="region of interest" description="Disordered" evidence="3">
    <location>
        <begin position="12"/>
        <end position="44"/>
    </location>
</feature>
<dbReference type="Pfam" id="PF16679">
    <property type="entry name" value="CDT1_C"/>
    <property type="match status" value="1"/>
</dbReference>
<evidence type="ECO:0000256" key="2">
    <source>
        <dbReference type="ARBA" id="ARBA00023306"/>
    </source>
</evidence>
<gene>
    <name evidence="5" type="ORF">C8Q71DRAFT_865357</name>
</gene>
<sequence length="616" mass="66670">MSSLYTALRVSPKKKRAYAEDDDDLLTPKKLRTAPPTPPATLTRRKVKPDEVPLPPHLSRLFNIQTALQQALAHALATCAVAPSEDTGIVRNVLNHLSLATYHGLTTKFEVNDLRRLCWLWEWDGKTLPYPLALSSPTRSPSKSTVREDSPDDNPFLENRPVASSSKDWTRGGMGFVVSQTRHFSKASNARVAAYGIGIEVEMDIDKGMSGGMAAVARWTAASESRRKDVRTKLGQWVELHTGKITVPQLPTANLPSLPSTSKPSSLTRLLAASSPKSPSSASILARSSSPTPSSPSKSPSKLPLWSPSKRPHEFAVPFPITPSSKAGTPAKNTIFFPKTPSTRGRSDSITSLLTPTSSRSPSRTSFMTPSSSRTPSLSGRSTPTASESGSVPSTPTHQRGANAATVPQTPTSSRRQALYDRVRQRSLTASPTKGMLGSNAGASMSRDQLNKLSQDEVRRRCILGRLGGVAESVWMFFSNPGGSTSAPTVRKRRMMPAPEVATAVIKSSPVPISSAEAQESLDLLTKLCPFFLRPLDVDGEEWLEMPAPSTSAEAEIGSKAITSSPSKVPTSPGRIKGKDESAEELRTRSPRRVKREGAGLREVRERIRKELEMND</sequence>
<evidence type="ECO:0000259" key="4">
    <source>
        <dbReference type="Pfam" id="PF16679"/>
    </source>
</evidence>
<feature type="compositionally biased region" description="Low complexity" evidence="3">
    <location>
        <begin position="348"/>
        <end position="385"/>
    </location>
</feature>
<dbReference type="RefSeq" id="XP_047784737.1">
    <property type="nucleotide sequence ID" value="XM_047928274.1"/>
</dbReference>
<accession>A0ABQ8KX98</accession>
<evidence type="ECO:0000256" key="3">
    <source>
        <dbReference type="SAM" id="MobiDB-lite"/>
    </source>
</evidence>
<dbReference type="Proteomes" id="UP000814176">
    <property type="component" value="Unassembled WGS sequence"/>
</dbReference>
<feature type="compositionally biased region" description="Basic and acidic residues" evidence="3">
    <location>
        <begin position="577"/>
        <end position="588"/>
    </location>
</feature>
<keyword evidence="6" id="KW-1185">Reference proteome</keyword>
<feature type="domain" description="DNA replication factor Cdt1 C-terminal" evidence="4">
    <location>
        <begin position="451"/>
        <end position="534"/>
    </location>
</feature>
<evidence type="ECO:0000313" key="5">
    <source>
        <dbReference type="EMBL" id="KAH9843927.1"/>
    </source>
</evidence>
<feature type="compositionally biased region" description="Polar residues" evidence="3">
    <location>
        <begin position="386"/>
        <end position="416"/>
    </location>
</feature>
<organism evidence="5 6">
    <name type="scientific">Rhodofomes roseus</name>
    <dbReference type="NCBI Taxonomy" id="34475"/>
    <lineage>
        <taxon>Eukaryota</taxon>
        <taxon>Fungi</taxon>
        <taxon>Dikarya</taxon>
        <taxon>Basidiomycota</taxon>
        <taxon>Agaricomycotina</taxon>
        <taxon>Agaricomycetes</taxon>
        <taxon>Polyporales</taxon>
        <taxon>Rhodofomes</taxon>
    </lineage>
</organism>
<feature type="region of interest" description="Disordered" evidence="3">
    <location>
        <begin position="132"/>
        <end position="167"/>
    </location>
</feature>
<dbReference type="EMBL" id="JADCUA010000001">
    <property type="protein sequence ID" value="KAH9843927.1"/>
    <property type="molecule type" value="Genomic_DNA"/>
</dbReference>
<evidence type="ECO:0000313" key="6">
    <source>
        <dbReference type="Proteomes" id="UP000814176"/>
    </source>
</evidence>
<comment type="similarity">
    <text evidence="1">Belongs to the Cdt1 family.</text>
</comment>
<dbReference type="GeneID" id="72009006"/>
<keyword evidence="2" id="KW-0131">Cell cycle</keyword>
<protein>
    <recommendedName>
        <fullName evidence="4">DNA replication factor Cdt1 C-terminal domain-containing protein</fullName>
    </recommendedName>
</protein>
<evidence type="ECO:0000256" key="1">
    <source>
        <dbReference type="ARBA" id="ARBA00008356"/>
    </source>
</evidence>
<proteinExistence type="inferred from homology"/>
<feature type="compositionally biased region" description="Polar residues" evidence="3">
    <location>
        <begin position="135"/>
        <end position="144"/>
    </location>
</feature>
<reference evidence="5 6" key="1">
    <citation type="journal article" date="2021" name="Environ. Microbiol.">
        <title>Gene family expansions and transcriptome signatures uncover fungal adaptations to wood decay.</title>
        <authorList>
            <person name="Hage H."/>
            <person name="Miyauchi S."/>
            <person name="Viragh M."/>
            <person name="Drula E."/>
            <person name="Min B."/>
            <person name="Chaduli D."/>
            <person name="Navarro D."/>
            <person name="Favel A."/>
            <person name="Norest M."/>
            <person name="Lesage-Meessen L."/>
            <person name="Balint B."/>
            <person name="Merenyi Z."/>
            <person name="de Eugenio L."/>
            <person name="Morin E."/>
            <person name="Martinez A.T."/>
            <person name="Baldrian P."/>
            <person name="Stursova M."/>
            <person name="Martinez M.J."/>
            <person name="Novotny C."/>
            <person name="Magnuson J.K."/>
            <person name="Spatafora J.W."/>
            <person name="Maurice S."/>
            <person name="Pangilinan J."/>
            <person name="Andreopoulos W."/>
            <person name="LaButti K."/>
            <person name="Hundley H."/>
            <person name="Na H."/>
            <person name="Kuo A."/>
            <person name="Barry K."/>
            <person name="Lipzen A."/>
            <person name="Henrissat B."/>
            <person name="Riley R."/>
            <person name="Ahrendt S."/>
            <person name="Nagy L.G."/>
            <person name="Grigoriev I.V."/>
            <person name="Martin F."/>
            <person name="Rosso M.N."/>
        </authorList>
    </citation>
    <scope>NUCLEOTIDE SEQUENCE [LARGE SCALE GENOMIC DNA]</scope>
    <source>
        <strain evidence="5 6">CIRM-BRFM 1785</strain>
    </source>
</reference>
<feature type="region of interest" description="Disordered" evidence="3">
    <location>
        <begin position="554"/>
        <end position="601"/>
    </location>
</feature>
<comment type="caution">
    <text evidence="5">The sequence shown here is derived from an EMBL/GenBank/DDBJ whole genome shotgun (WGS) entry which is preliminary data.</text>
</comment>
<dbReference type="Gene3D" id="1.10.10.1420">
    <property type="entry name" value="DNA replication factor Cdt1, C-terminal WH domain"/>
    <property type="match status" value="1"/>
</dbReference>
<feature type="compositionally biased region" description="Polar residues" evidence="3">
    <location>
        <begin position="561"/>
        <end position="570"/>
    </location>
</feature>
<dbReference type="InterPro" id="IPR038090">
    <property type="entry name" value="Cdt1_C_WH_dom_sf"/>
</dbReference>
<feature type="compositionally biased region" description="Low complexity" evidence="3">
    <location>
        <begin position="255"/>
        <end position="309"/>
    </location>
</feature>
<feature type="region of interest" description="Disordered" evidence="3">
    <location>
        <begin position="249"/>
        <end position="447"/>
    </location>
</feature>
<dbReference type="InterPro" id="IPR032054">
    <property type="entry name" value="Cdt1_C"/>
</dbReference>
<name>A0ABQ8KX98_9APHY</name>